<proteinExistence type="inferred from homology"/>
<dbReference type="Proteomes" id="UP000620075">
    <property type="component" value="Unassembled WGS sequence"/>
</dbReference>
<name>A0A934KEL0_9BACT</name>
<evidence type="ECO:0000259" key="8">
    <source>
        <dbReference type="PROSITE" id="PS50928"/>
    </source>
</evidence>
<feature type="domain" description="ABC transmembrane type-1" evidence="8">
    <location>
        <begin position="90"/>
        <end position="304"/>
    </location>
</feature>
<feature type="transmembrane region" description="Helical" evidence="7">
    <location>
        <begin position="127"/>
        <end position="148"/>
    </location>
</feature>
<evidence type="ECO:0000313" key="10">
    <source>
        <dbReference type="Proteomes" id="UP000620075"/>
    </source>
</evidence>
<dbReference type="Pfam" id="PF00528">
    <property type="entry name" value="BPD_transp_1"/>
    <property type="match status" value="1"/>
</dbReference>
<dbReference type="EMBL" id="JAEKNQ010000053">
    <property type="protein sequence ID" value="MBJ7604109.1"/>
    <property type="molecule type" value="Genomic_DNA"/>
</dbReference>
<evidence type="ECO:0000256" key="4">
    <source>
        <dbReference type="ARBA" id="ARBA00022692"/>
    </source>
</evidence>
<accession>A0A934KEL0</accession>
<evidence type="ECO:0000256" key="1">
    <source>
        <dbReference type="ARBA" id="ARBA00004651"/>
    </source>
</evidence>
<evidence type="ECO:0000256" key="7">
    <source>
        <dbReference type="RuleBase" id="RU363032"/>
    </source>
</evidence>
<keyword evidence="3" id="KW-1003">Cell membrane</keyword>
<dbReference type="PANTHER" id="PTHR30193:SF37">
    <property type="entry name" value="INNER MEMBRANE ABC TRANSPORTER PERMEASE PROTEIN YCJO"/>
    <property type="match status" value="1"/>
</dbReference>
<dbReference type="GO" id="GO:0005886">
    <property type="term" value="C:plasma membrane"/>
    <property type="evidence" value="ECO:0007669"/>
    <property type="project" value="UniProtKB-SubCell"/>
</dbReference>
<comment type="subcellular location">
    <subcellularLocation>
        <location evidence="1 7">Cell membrane</location>
        <topology evidence="1 7">Multi-pass membrane protein</topology>
    </subcellularLocation>
</comment>
<organism evidence="9 10">
    <name type="scientific">Candidatus Dormiibacter inghamiae</name>
    <dbReference type="NCBI Taxonomy" id="3127013"/>
    <lineage>
        <taxon>Bacteria</taxon>
        <taxon>Bacillati</taxon>
        <taxon>Candidatus Dormiibacterota</taxon>
        <taxon>Candidatus Dormibacteria</taxon>
        <taxon>Candidatus Dormibacterales</taxon>
        <taxon>Candidatus Dormibacteraceae</taxon>
        <taxon>Candidatus Dormiibacter</taxon>
    </lineage>
</organism>
<dbReference type="PANTHER" id="PTHR30193">
    <property type="entry name" value="ABC TRANSPORTER PERMEASE PROTEIN"/>
    <property type="match status" value="1"/>
</dbReference>
<feature type="transmembrane region" description="Helical" evidence="7">
    <location>
        <begin position="29"/>
        <end position="52"/>
    </location>
</feature>
<evidence type="ECO:0000256" key="3">
    <source>
        <dbReference type="ARBA" id="ARBA00022475"/>
    </source>
</evidence>
<dbReference type="Gene3D" id="1.10.3720.10">
    <property type="entry name" value="MetI-like"/>
    <property type="match status" value="1"/>
</dbReference>
<dbReference type="CDD" id="cd06261">
    <property type="entry name" value="TM_PBP2"/>
    <property type="match status" value="1"/>
</dbReference>
<dbReference type="AlphaFoldDB" id="A0A934KEL0"/>
<keyword evidence="5 7" id="KW-1133">Transmembrane helix</keyword>
<dbReference type="PROSITE" id="PS50928">
    <property type="entry name" value="ABC_TM1"/>
    <property type="match status" value="1"/>
</dbReference>
<comment type="similarity">
    <text evidence="7">Belongs to the binding-protein-dependent transport system permease family.</text>
</comment>
<dbReference type="InterPro" id="IPR035906">
    <property type="entry name" value="MetI-like_sf"/>
</dbReference>
<feature type="transmembrane region" description="Helical" evidence="7">
    <location>
        <begin position="176"/>
        <end position="200"/>
    </location>
</feature>
<protein>
    <submittedName>
        <fullName evidence="9">Sugar ABC transporter permease</fullName>
    </submittedName>
</protein>
<feature type="transmembrane region" description="Helical" evidence="7">
    <location>
        <begin position="283"/>
        <end position="308"/>
    </location>
</feature>
<sequence>MLTQVELTGIRAAASAQVRDRHRLAARELLTAALFLLPSLLVFTVFLFWPLLRSAVISTYGNDIIGRPTRFTGSHNYQLLLSQPELHEVILNTLLFTLYTVLPALVIGIALALLLQLRVAGIGFFRTLLATPFGFSVATASAVFGIFFNPGVGVLNGFLYPFHIHPVGWLTSPTTALLAVAATTVWLQLGYNVLVLSAGLQAIPEDVYEAARLDGARGLSLLRHVTLPLLTPSLFFLLVVSTIQSLQSFGQIDILTKGGPARSTTTLVYDLYLNAFAFGNSNFGLASAIAMVLFLLVVIVTAIQFGVLERRVFYR</sequence>
<keyword evidence="2 7" id="KW-0813">Transport</keyword>
<feature type="transmembrane region" description="Helical" evidence="7">
    <location>
        <begin position="89"/>
        <end position="115"/>
    </location>
</feature>
<dbReference type="SUPFAM" id="SSF161098">
    <property type="entry name" value="MetI-like"/>
    <property type="match status" value="1"/>
</dbReference>
<reference evidence="9 10" key="1">
    <citation type="submission" date="2020-10" db="EMBL/GenBank/DDBJ databases">
        <title>Ca. Dormibacterota MAGs.</title>
        <authorList>
            <person name="Montgomery K."/>
        </authorList>
    </citation>
    <scope>NUCLEOTIDE SEQUENCE [LARGE SCALE GENOMIC DNA]</scope>
    <source>
        <strain evidence="9">SC8811_S16_3</strain>
    </source>
</reference>
<evidence type="ECO:0000256" key="5">
    <source>
        <dbReference type="ARBA" id="ARBA00022989"/>
    </source>
</evidence>
<dbReference type="InterPro" id="IPR051393">
    <property type="entry name" value="ABC_transporter_permease"/>
</dbReference>
<gene>
    <name evidence="9" type="ORF">JF888_13095</name>
</gene>
<dbReference type="GO" id="GO:0055085">
    <property type="term" value="P:transmembrane transport"/>
    <property type="evidence" value="ECO:0007669"/>
    <property type="project" value="InterPro"/>
</dbReference>
<dbReference type="InterPro" id="IPR000515">
    <property type="entry name" value="MetI-like"/>
</dbReference>
<keyword evidence="6 7" id="KW-0472">Membrane</keyword>
<evidence type="ECO:0000256" key="2">
    <source>
        <dbReference type="ARBA" id="ARBA00022448"/>
    </source>
</evidence>
<evidence type="ECO:0000313" key="9">
    <source>
        <dbReference type="EMBL" id="MBJ7604109.1"/>
    </source>
</evidence>
<comment type="caution">
    <text evidence="9">The sequence shown here is derived from an EMBL/GenBank/DDBJ whole genome shotgun (WGS) entry which is preliminary data.</text>
</comment>
<evidence type="ECO:0000256" key="6">
    <source>
        <dbReference type="ARBA" id="ARBA00023136"/>
    </source>
</evidence>
<feature type="transmembrane region" description="Helical" evidence="7">
    <location>
        <begin position="221"/>
        <end position="243"/>
    </location>
</feature>
<keyword evidence="4 7" id="KW-0812">Transmembrane</keyword>